<keyword evidence="1" id="KW-1133">Transmembrane helix</keyword>
<dbReference type="AlphaFoldDB" id="A0A6J7L673"/>
<evidence type="ECO:0000313" key="2">
    <source>
        <dbReference type="EMBL" id="CAB4963375.1"/>
    </source>
</evidence>
<protein>
    <submittedName>
        <fullName evidence="2">Unannotated protein</fullName>
    </submittedName>
</protein>
<dbReference type="Pfam" id="PF14029">
    <property type="entry name" value="DUF4244"/>
    <property type="match status" value="1"/>
</dbReference>
<evidence type="ECO:0000256" key="1">
    <source>
        <dbReference type="SAM" id="Phobius"/>
    </source>
</evidence>
<dbReference type="EMBL" id="CAFBNE010000088">
    <property type="protein sequence ID" value="CAB4963375.1"/>
    <property type="molecule type" value="Genomic_DNA"/>
</dbReference>
<reference evidence="2" key="1">
    <citation type="submission" date="2020-05" db="EMBL/GenBank/DDBJ databases">
        <authorList>
            <person name="Chiriac C."/>
            <person name="Salcher M."/>
            <person name="Ghai R."/>
            <person name="Kavagutti S V."/>
        </authorList>
    </citation>
    <scope>NUCLEOTIDE SEQUENCE</scope>
</reference>
<gene>
    <name evidence="2" type="ORF">UFOPK3772_02376</name>
</gene>
<keyword evidence="1" id="KW-0812">Transmembrane</keyword>
<feature type="transmembrane region" description="Helical" evidence="1">
    <location>
        <begin position="20"/>
        <end position="38"/>
    </location>
</feature>
<sequence>MRNMLTQVKGDERGMTTVEYAMGTAAIVGLGGVLIKFFSSDTFRDVIWAIIRNSLSGFIG</sequence>
<organism evidence="2">
    <name type="scientific">freshwater metagenome</name>
    <dbReference type="NCBI Taxonomy" id="449393"/>
    <lineage>
        <taxon>unclassified sequences</taxon>
        <taxon>metagenomes</taxon>
        <taxon>ecological metagenomes</taxon>
    </lineage>
</organism>
<proteinExistence type="predicted"/>
<dbReference type="InterPro" id="IPR025338">
    <property type="entry name" value="DUF4244"/>
</dbReference>
<keyword evidence="1" id="KW-0472">Membrane</keyword>
<name>A0A6J7L673_9ZZZZ</name>
<accession>A0A6J7L673</accession>